<dbReference type="InterPro" id="IPR003593">
    <property type="entry name" value="AAA+_ATPase"/>
</dbReference>
<dbReference type="AlphaFoldDB" id="A0A4R6WZ37"/>
<organism evidence="2 3">
    <name type="scientific">Dongia mobilis</name>
    <dbReference type="NCBI Taxonomy" id="578943"/>
    <lineage>
        <taxon>Bacteria</taxon>
        <taxon>Pseudomonadati</taxon>
        <taxon>Pseudomonadota</taxon>
        <taxon>Alphaproteobacteria</taxon>
        <taxon>Rhodospirillales</taxon>
        <taxon>Dongiaceae</taxon>
        <taxon>Dongia</taxon>
    </lineage>
</organism>
<reference evidence="2 3" key="1">
    <citation type="submission" date="2019-03" db="EMBL/GenBank/DDBJ databases">
        <title>Genomic Encyclopedia of Type Strains, Phase III (KMG-III): the genomes of soil and plant-associated and newly described type strains.</title>
        <authorList>
            <person name="Whitman W."/>
        </authorList>
    </citation>
    <scope>NUCLEOTIDE SEQUENCE [LARGE SCALE GENOMIC DNA]</scope>
    <source>
        <strain evidence="2 3">CGMCC 1.7660</strain>
    </source>
</reference>
<dbReference type="InterPro" id="IPR027417">
    <property type="entry name" value="P-loop_NTPase"/>
</dbReference>
<evidence type="ECO:0000313" key="2">
    <source>
        <dbReference type="EMBL" id="TDQ83077.1"/>
    </source>
</evidence>
<dbReference type="GO" id="GO:0016887">
    <property type="term" value="F:ATP hydrolysis activity"/>
    <property type="evidence" value="ECO:0007669"/>
    <property type="project" value="InterPro"/>
</dbReference>
<feature type="domain" description="AAA+ ATPase" evidence="1">
    <location>
        <begin position="259"/>
        <end position="441"/>
    </location>
</feature>
<keyword evidence="3" id="KW-1185">Reference proteome</keyword>
<dbReference type="GO" id="GO:0005524">
    <property type="term" value="F:ATP binding"/>
    <property type="evidence" value="ECO:0007669"/>
    <property type="project" value="InterPro"/>
</dbReference>
<evidence type="ECO:0000259" key="1">
    <source>
        <dbReference type="SMART" id="SM00382"/>
    </source>
</evidence>
<dbReference type="CDD" id="cd00009">
    <property type="entry name" value="AAA"/>
    <property type="match status" value="1"/>
</dbReference>
<dbReference type="OrthoDB" id="9781481at2"/>
<evidence type="ECO:0000313" key="3">
    <source>
        <dbReference type="Proteomes" id="UP000295783"/>
    </source>
</evidence>
<dbReference type="SMART" id="SM00382">
    <property type="entry name" value="AAA"/>
    <property type="match status" value="1"/>
</dbReference>
<protein>
    <submittedName>
        <fullName evidence="2">Dynein-related subfamily AAA family protein</fullName>
    </submittedName>
</protein>
<sequence length="555" mass="61621">MSRYVTIDTLKWALAQLKDSCNGLFVDFLLLKRDGLGPGNPVTINTKSTEPSAKRLMGILKSDGSVVDKDHVFFNPFVAQWRHEGYPRSGTYSTLDRSKTFASILTAHRPGIGMTLSLGTDYIDAVQQQLRRSKNKPLQVPLEALAAWALRYDTLPDDITVEEVVEKFATEYQLSSDERSSFFSAHGDVPQPFFADEPLVKDALVTHLMEIAPSEEQPSNQKGVESVIEDLPEDLIEFLRDSLILPEALLRQLATLLRAGKHIILTGPPGTGKSTLAGKLAQVSERFSSAFSFPHSKGHIFTTATADWTTFDTLGGYMPKPDSAELQFQEGLFLQALRENKWLVIDELNRADVDKAFGQLFTVLSGHSVTMPYKAGDGKNVQLVFDRNSAQSGFDKDTGSYVLGRDWRIIATMNTFDRNLLFQLSAAFVRRFAVVHVGIPEQAELIEWIEGRGLAPIELNLVSKLIAVMSDVRPLGPAIWSDLVDYMEMRTKHSIGASGEFSEEASFTDAVIAYVLPQLDGLDRESLQSVEAGLIDLIENPAERARLRSTFKDVF</sequence>
<proteinExistence type="predicted"/>
<dbReference type="SUPFAM" id="SSF52540">
    <property type="entry name" value="P-loop containing nucleoside triphosphate hydrolases"/>
    <property type="match status" value="1"/>
</dbReference>
<dbReference type="PANTHER" id="PTHR37291:SF1">
    <property type="entry name" value="TYPE IV METHYL-DIRECTED RESTRICTION ENZYME ECOKMCRB SUBUNIT"/>
    <property type="match status" value="1"/>
</dbReference>
<dbReference type="InterPro" id="IPR011704">
    <property type="entry name" value="ATPase_dyneun-rel_AAA"/>
</dbReference>
<comment type="caution">
    <text evidence="2">The sequence shown here is derived from an EMBL/GenBank/DDBJ whole genome shotgun (WGS) entry which is preliminary data.</text>
</comment>
<dbReference type="RefSeq" id="WP_133612864.1">
    <property type="nucleotide sequence ID" value="NZ_SNYW01000007.1"/>
</dbReference>
<dbReference type="EMBL" id="SNYW01000007">
    <property type="protein sequence ID" value="TDQ83077.1"/>
    <property type="molecule type" value="Genomic_DNA"/>
</dbReference>
<dbReference type="InterPro" id="IPR052934">
    <property type="entry name" value="Methyl-DNA_Rec/Restrict_Enz"/>
</dbReference>
<dbReference type="Gene3D" id="3.40.50.300">
    <property type="entry name" value="P-loop containing nucleotide triphosphate hydrolases"/>
    <property type="match status" value="1"/>
</dbReference>
<dbReference type="Pfam" id="PF07728">
    <property type="entry name" value="AAA_5"/>
    <property type="match status" value="1"/>
</dbReference>
<name>A0A4R6WZ37_9PROT</name>
<accession>A0A4R6WZ37</accession>
<dbReference type="Proteomes" id="UP000295783">
    <property type="component" value="Unassembled WGS sequence"/>
</dbReference>
<dbReference type="PANTHER" id="PTHR37291">
    <property type="entry name" value="5-METHYLCYTOSINE-SPECIFIC RESTRICTION ENZYME B"/>
    <property type="match status" value="1"/>
</dbReference>
<gene>
    <name evidence="2" type="ORF">A8950_1359</name>
</gene>